<dbReference type="AlphaFoldDB" id="K1RWQ0"/>
<reference evidence="1" key="1">
    <citation type="journal article" date="2013" name="Environ. Microbiol.">
        <title>Microbiota from the distal guts of lean and obese adolescents exhibit partial functional redundancy besides clear differences in community structure.</title>
        <authorList>
            <person name="Ferrer M."/>
            <person name="Ruiz A."/>
            <person name="Lanza F."/>
            <person name="Haange S.B."/>
            <person name="Oberbach A."/>
            <person name="Till H."/>
            <person name="Bargiela R."/>
            <person name="Campoy C."/>
            <person name="Segura M.T."/>
            <person name="Richter M."/>
            <person name="von Bergen M."/>
            <person name="Seifert J."/>
            <person name="Suarez A."/>
        </authorList>
    </citation>
    <scope>NUCLEOTIDE SEQUENCE</scope>
</reference>
<dbReference type="EMBL" id="AJWY01013220">
    <property type="protein sequence ID" value="EKC47724.1"/>
    <property type="molecule type" value="Genomic_DNA"/>
</dbReference>
<evidence type="ECO:0000313" key="1">
    <source>
        <dbReference type="EMBL" id="EKC47724.1"/>
    </source>
</evidence>
<name>K1RWQ0_9ZZZZ</name>
<comment type="caution">
    <text evidence="1">The sequence shown here is derived from an EMBL/GenBank/DDBJ whole genome shotgun (WGS) entry which is preliminary data.</text>
</comment>
<accession>K1RWQ0</accession>
<protein>
    <submittedName>
        <fullName evidence="1">Uncharacterized protein</fullName>
    </submittedName>
</protein>
<proteinExistence type="predicted"/>
<sequence>MKLNKKMKRILAFVLSLAMVVSTFGLNVVSADDEWVSTNNGWINFTEDGYVTGDVNRYAVEGISAIYAGVWDDGKTANIDVLRNAETPNSLAIDVKDNTHDDQWLVQVACNVKGLDSTKVYKVELKLDGITVLDTANVSSARKVRRK</sequence>
<gene>
    <name evidence="1" type="ORF">LEA_19233</name>
</gene>
<organism evidence="1">
    <name type="scientific">human gut metagenome</name>
    <dbReference type="NCBI Taxonomy" id="408170"/>
    <lineage>
        <taxon>unclassified sequences</taxon>
        <taxon>metagenomes</taxon>
        <taxon>organismal metagenomes</taxon>
    </lineage>
</organism>